<dbReference type="Pfam" id="PF00230">
    <property type="entry name" value="MIP"/>
    <property type="match status" value="1"/>
</dbReference>
<dbReference type="InterPro" id="IPR050363">
    <property type="entry name" value="MIP/Aquaporin"/>
</dbReference>
<feature type="transmembrane region" description="Helical" evidence="8">
    <location>
        <begin position="299"/>
        <end position="322"/>
    </location>
</feature>
<dbReference type="Proteomes" id="UP000646827">
    <property type="component" value="Unassembled WGS sequence"/>
</dbReference>
<comment type="caution">
    <text evidence="9">The sequence shown here is derived from an EMBL/GenBank/DDBJ whole genome shotgun (WGS) entry which is preliminary data.</text>
</comment>
<keyword evidence="5 8" id="KW-1133">Transmembrane helix</keyword>
<dbReference type="CDD" id="cd00333">
    <property type="entry name" value="MIP"/>
    <property type="match status" value="1"/>
</dbReference>
<evidence type="ECO:0008006" key="11">
    <source>
        <dbReference type="Google" id="ProtNLM"/>
    </source>
</evidence>
<evidence type="ECO:0000256" key="2">
    <source>
        <dbReference type="ARBA" id="ARBA00006175"/>
    </source>
</evidence>
<feature type="transmembrane region" description="Helical" evidence="8">
    <location>
        <begin position="84"/>
        <end position="103"/>
    </location>
</feature>
<keyword evidence="10" id="KW-1185">Reference proteome</keyword>
<sequence length="326" mass="35200">MQRSSSPFTISDGYIASSATTLADIMGKDDDDDDNNTNHHHHDEILPLTAFVESNNIPSSRRVFHGSSPFIERFRQFRANNREFLAEFIGTLVLILLIDGVSAEQTLNSTGPKSWLTSSFGTGLAVLFAISVSGHISGAHINPAVTLTFWAFSGFPTRKVPIYMTAQFLGAFVGAALLYSVIYPALYEFDGGNRQILGDHGTAGIFATYPPLYVGTGAAIASEIIGTAFLLLLIMVTGHPNNMPFHQSQGVMIATGLMIISMSLGYTSGFSLNPARDMGPRVFTAIAGWGTGVFSIRDYYSFIPMFAPYVGGLVGGLVYTIFIDHI</sequence>
<evidence type="ECO:0000256" key="1">
    <source>
        <dbReference type="ARBA" id="ARBA00004141"/>
    </source>
</evidence>
<dbReference type="SUPFAM" id="SSF81338">
    <property type="entry name" value="Aquaporin-like"/>
    <property type="match status" value="1"/>
</dbReference>
<accession>A0A8H7S1E3</accession>
<keyword evidence="3 7" id="KW-0813">Transport</keyword>
<evidence type="ECO:0000313" key="9">
    <source>
        <dbReference type="EMBL" id="KAG2219643.1"/>
    </source>
</evidence>
<comment type="similarity">
    <text evidence="2 7">Belongs to the MIP/aquaporin (TC 1.A.8) family.</text>
</comment>
<reference evidence="9 10" key="1">
    <citation type="submission" date="2020-12" db="EMBL/GenBank/DDBJ databases">
        <title>Metabolic potential, ecology and presence of endohyphal bacteria is reflected in genomic diversity of Mucoromycotina.</title>
        <authorList>
            <person name="Muszewska A."/>
            <person name="Okrasinska A."/>
            <person name="Steczkiewicz K."/>
            <person name="Drgas O."/>
            <person name="Orlowska M."/>
            <person name="Perlinska-Lenart U."/>
            <person name="Aleksandrzak-Piekarczyk T."/>
            <person name="Szatraj K."/>
            <person name="Zielenkiewicz U."/>
            <person name="Pilsyk S."/>
            <person name="Malc E."/>
            <person name="Mieczkowski P."/>
            <person name="Kruszewska J.S."/>
            <person name="Biernat P."/>
            <person name="Pawlowska J."/>
        </authorList>
    </citation>
    <scope>NUCLEOTIDE SEQUENCE [LARGE SCALE GENOMIC DNA]</scope>
    <source>
        <strain evidence="9 10">CBS 142.35</strain>
    </source>
</reference>
<dbReference type="AlphaFoldDB" id="A0A8H7S1E3"/>
<organism evidence="9 10">
    <name type="scientific">Circinella minor</name>
    <dbReference type="NCBI Taxonomy" id="1195481"/>
    <lineage>
        <taxon>Eukaryota</taxon>
        <taxon>Fungi</taxon>
        <taxon>Fungi incertae sedis</taxon>
        <taxon>Mucoromycota</taxon>
        <taxon>Mucoromycotina</taxon>
        <taxon>Mucoromycetes</taxon>
        <taxon>Mucorales</taxon>
        <taxon>Lichtheimiaceae</taxon>
        <taxon>Circinella</taxon>
    </lineage>
</organism>
<evidence type="ECO:0000256" key="4">
    <source>
        <dbReference type="ARBA" id="ARBA00022692"/>
    </source>
</evidence>
<dbReference type="InterPro" id="IPR023271">
    <property type="entry name" value="Aquaporin-like"/>
</dbReference>
<dbReference type="OrthoDB" id="3222at2759"/>
<dbReference type="GO" id="GO:0015250">
    <property type="term" value="F:water channel activity"/>
    <property type="evidence" value="ECO:0007669"/>
    <property type="project" value="TreeGrafter"/>
</dbReference>
<dbReference type="InterPro" id="IPR022357">
    <property type="entry name" value="MIP_CS"/>
</dbReference>
<evidence type="ECO:0000313" key="10">
    <source>
        <dbReference type="Proteomes" id="UP000646827"/>
    </source>
</evidence>
<keyword evidence="6 8" id="KW-0472">Membrane</keyword>
<dbReference type="PROSITE" id="PS00221">
    <property type="entry name" value="MIP"/>
    <property type="match status" value="1"/>
</dbReference>
<gene>
    <name evidence="9" type="ORF">INT45_012344</name>
</gene>
<dbReference type="EMBL" id="JAEPRB010000170">
    <property type="protein sequence ID" value="KAG2219643.1"/>
    <property type="molecule type" value="Genomic_DNA"/>
</dbReference>
<dbReference type="NCBIfam" id="TIGR00861">
    <property type="entry name" value="MIP"/>
    <property type="match status" value="1"/>
</dbReference>
<protein>
    <recommendedName>
        <fullName evidence="11">Aquaporin</fullName>
    </recommendedName>
</protein>
<feature type="transmembrane region" description="Helical" evidence="8">
    <location>
        <begin position="162"/>
        <end position="182"/>
    </location>
</feature>
<dbReference type="PANTHER" id="PTHR43829:SF9">
    <property type="entry name" value="AQUAPORIN-9"/>
    <property type="match status" value="1"/>
</dbReference>
<evidence type="ECO:0000256" key="6">
    <source>
        <dbReference type="ARBA" id="ARBA00023136"/>
    </source>
</evidence>
<dbReference type="PRINTS" id="PR00783">
    <property type="entry name" value="MINTRINSICP"/>
</dbReference>
<dbReference type="InterPro" id="IPR000425">
    <property type="entry name" value="MIP"/>
</dbReference>
<proteinExistence type="inferred from homology"/>
<feature type="transmembrane region" description="Helical" evidence="8">
    <location>
        <begin position="212"/>
        <end position="238"/>
    </location>
</feature>
<evidence type="ECO:0000256" key="8">
    <source>
        <dbReference type="SAM" id="Phobius"/>
    </source>
</evidence>
<comment type="subcellular location">
    <subcellularLocation>
        <location evidence="1">Membrane</location>
        <topology evidence="1">Multi-pass membrane protein</topology>
    </subcellularLocation>
</comment>
<dbReference type="GO" id="GO:0005886">
    <property type="term" value="C:plasma membrane"/>
    <property type="evidence" value="ECO:0007669"/>
    <property type="project" value="TreeGrafter"/>
</dbReference>
<feature type="transmembrane region" description="Helical" evidence="8">
    <location>
        <begin position="123"/>
        <end position="150"/>
    </location>
</feature>
<dbReference type="PANTHER" id="PTHR43829">
    <property type="entry name" value="AQUAPORIN OR AQUAGLYCEROPORIN RELATED"/>
    <property type="match status" value="1"/>
</dbReference>
<dbReference type="GO" id="GO:0015254">
    <property type="term" value="F:glycerol channel activity"/>
    <property type="evidence" value="ECO:0007669"/>
    <property type="project" value="TreeGrafter"/>
</dbReference>
<dbReference type="Gene3D" id="1.20.1080.10">
    <property type="entry name" value="Glycerol uptake facilitator protein"/>
    <property type="match status" value="1"/>
</dbReference>
<evidence type="ECO:0000256" key="5">
    <source>
        <dbReference type="ARBA" id="ARBA00022989"/>
    </source>
</evidence>
<name>A0A8H7S1E3_9FUNG</name>
<keyword evidence="4 7" id="KW-0812">Transmembrane</keyword>
<evidence type="ECO:0000256" key="3">
    <source>
        <dbReference type="ARBA" id="ARBA00022448"/>
    </source>
</evidence>
<feature type="transmembrane region" description="Helical" evidence="8">
    <location>
        <begin position="250"/>
        <end position="272"/>
    </location>
</feature>
<evidence type="ECO:0000256" key="7">
    <source>
        <dbReference type="RuleBase" id="RU000477"/>
    </source>
</evidence>